<dbReference type="InterPro" id="IPR050267">
    <property type="entry name" value="Anti-sigma-factor_SerPK"/>
</dbReference>
<keyword evidence="4" id="KW-1185">Reference proteome</keyword>
<dbReference type="PANTHER" id="PTHR35526:SF6">
    <property type="entry name" value="SLR1861 PROTEIN"/>
    <property type="match status" value="1"/>
</dbReference>
<organism evidence="3 4">
    <name type="scientific">Ancylobacter dichloromethanicus</name>
    <dbReference type="NCBI Taxonomy" id="518825"/>
    <lineage>
        <taxon>Bacteria</taxon>
        <taxon>Pseudomonadati</taxon>
        <taxon>Pseudomonadota</taxon>
        <taxon>Alphaproteobacteria</taxon>
        <taxon>Hyphomicrobiales</taxon>
        <taxon>Xanthobacteraceae</taxon>
        <taxon>Ancylobacter</taxon>
    </lineage>
</organism>
<keyword evidence="1" id="KW-0723">Serine/threonine-protein kinase</keyword>
<gene>
    <name evidence="3" type="ORF">GCM10017643_13350</name>
</gene>
<evidence type="ECO:0000256" key="1">
    <source>
        <dbReference type="ARBA" id="ARBA00022527"/>
    </source>
</evidence>
<dbReference type="EMBL" id="BSFJ01000005">
    <property type="protein sequence ID" value="GLK71220.1"/>
    <property type="molecule type" value="Genomic_DNA"/>
</dbReference>
<keyword evidence="3" id="KW-0067">ATP-binding</keyword>
<dbReference type="InterPro" id="IPR003594">
    <property type="entry name" value="HATPase_dom"/>
</dbReference>
<dbReference type="GO" id="GO:0005524">
    <property type="term" value="F:ATP binding"/>
    <property type="evidence" value="ECO:0007669"/>
    <property type="project" value="UniProtKB-KW"/>
</dbReference>
<comment type="caution">
    <text evidence="3">The sequence shown here is derived from an EMBL/GenBank/DDBJ whole genome shotgun (WGS) entry which is preliminary data.</text>
</comment>
<keyword evidence="1" id="KW-0418">Kinase</keyword>
<keyword evidence="1" id="KW-0808">Transferase</keyword>
<proteinExistence type="predicted"/>
<dbReference type="GO" id="GO:0004674">
    <property type="term" value="F:protein serine/threonine kinase activity"/>
    <property type="evidence" value="ECO:0007669"/>
    <property type="project" value="UniProtKB-KW"/>
</dbReference>
<dbReference type="RefSeq" id="WP_213372250.1">
    <property type="nucleotide sequence ID" value="NZ_BSFJ01000005.1"/>
</dbReference>
<dbReference type="CDD" id="cd16936">
    <property type="entry name" value="HATPase_RsbW-like"/>
    <property type="match status" value="1"/>
</dbReference>
<keyword evidence="3" id="KW-0547">Nucleotide-binding</keyword>
<dbReference type="PANTHER" id="PTHR35526">
    <property type="entry name" value="ANTI-SIGMA-F FACTOR RSBW-RELATED"/>
    <property type="match status" value="1"/>
</dbReference>
<sequence>MTDIEFDLRLPNDVTQLDRLSTRIEAYARAAGIAAKPAYRLQLAVDEFFNNAVDYGYPDGRAGEIAIHVRRAGDRLELVFSDDGDPFDPFAAPAPDLAGTVEERPIGGLGVHLVRTLCDSFAYAREGNRNVKRLTFSLAA</sequence>
<dbReference type="SUPFAM" id="SSF55874">
    <property type="entry name" value="ATPase domain of HSP90 chaperone/DNA topoisomerase II/histidine kinase"/>
    <property type="match status" value="1"/>
</dbReference>
<dbReference type="Gene3D" id="3.30.565.10">
    <property type="entry name" value="Histidine kinase-like ATPase, C-terminal domain"/>
    <property type="match status" value="1"/>
</dbReference>
<dbReference type="AlphaFoldDB" id="A0A9W6J5G2"/>
<protein>
    <submittedName>
        <fullName evidence="3">ATP-binding protein</fullName>
    </submittedName>
</protein>
<reference evidence="3" key="1">
    <citation type="journal article" date="2014" name="Int. J. Syst. Evol. Microbiol.">
        <title>Complete genome sequence of Corynebacterium casei LMG S-19264T (=DSM 44701T), isolated from a smear-ripened cheese.</title>
        <authorList>
            <consortium name="US DOE Joint Genome Institute (JGI-PGF)"/>
            <person name="Walter F."/>
            <person name="Albersmeier A."/>
            <person name="Kalinowski J."/>
            <person name="Ruckert C."/>
        </authorList>
    </citation>
    <scope>NUCLEOTIDE SEQUENCE</scope>
    <source>
        <strain evidence="3">VKM B-2484</strain>
    </source>
</reference>
<dbReference type="Proteomes" id="UP001143370">
    <property type="component" value="Unassembled WGS sequence"/>
</dbReference>
<name>A0A9W6J5G2_9HYPH</name>
<evidence type="ECO:0000313" key="4">
    <source>
        <dbReference type="Proteomes" id="UP001143370"/>
    </source>
</evidence>
<dbReference type="Pfam" id="PF13581">
    <property type="entry name" value="HATPase_c_2"/>
    <property type="match status" value="1"/>
</dbReference>
<reference evidence="3" key="2">
    <citation type="submission" date="2023-01" db="EMBL/GenBank/DDBJ databases">
        <authorList>
            <person name="Sun Q."/>
            <person name="Evtushenko L."/>
        </authorList>
    </citation>
    <scope>NUCLEOTIDE SEQUENCE</scope>
    <source>
        <strain evidence="3">VKM B-2484</strain>
    </source>
</reference>
<feature type="domain" description="Histidine kinase/HSP90-like ATPase" evidence="2">
    <location>
        <begin position="10"/>
        <end position="135"/>
    </location>
</feature>
<accession>A0A9W6J5G2</accession>
<evidence type="ECO:0000313" key="3">
    <source>
        <dbReference type="EMBL" id="GLK71220.1"/>
    </source>
</evidence>
<dbReference type="InterPro" id="IPR036890">
    <property type="entry name" value="HATPase_C_sf"/>
</dbReference>
<evidence type="ECO:0000259" key="2">
    <source>
        <dbReference type="Pfam" id="PF13581"/>
    </source>
</evidence>